<dbReference type="InterPro" id="IPR009057">
    <property type="entry name" value="Homeodomain-like_sf"/>
</dbReference>
<keyword evidence="5" id="KW-0716">Sensory transduction</keyword>
<feature type="domain" description="OAR" evidence="18">
    <location>
        <begin position="329"/>
        <end position="342"/>
    </location>
</feature>
<evidence type="ECO:0000256" key="4">
    <source>
        <dbReference type="ARBA" id="ARBA00022473"/>
    </source>
</evidence>
<dbReference type="Pfam" id="PF00046">
    <property type="entry name" value="Homeodomain"/>
    <property type="match status" value="1"/>
</dbReference>
<evidence type="ECO:0000256" key="13">
    <source>
        <dbReference type="ARBA" id="ARBA00031274"/>
    </source>
</evidence>
<dbReference type="GO" id="GO:0000981">
    <property type="term" value="F:DNA-binding transcription factor activity, RNA polymerase II-specific"/>
    <property type="evidence" value="ECO:0007669"/>
    <property type="project" value="InterPro"/>
</dbReference>
<feature type="region of interest" description="Disordered" evidence="16">
    <location>
        <begin position="348"/>
        <end position="383"/>
    </location>
</feature>
<keyword evidence="4" id="KW-0217">Developmental protein</keyword>
<dbReference type="PROSITE" id="PS00027">
    <property type="entry name" value="HOMEOBOX_1"/>
    <property type="match status" value="1"/>
</dbReference>
<dbReference type="OrthoDB" id="6159439at2759"/>
<dbReference type="Pfam" id="PF03826">
    <property type="entry name" value="OAR"/>
    <property type="match status" value="1"/>
</dbReference>
<gene>
    <name evidence="20" type="ORF">KP79_PYT10503</name>
</gene>
<evidence type="ECO:0000256" key="10">
    <source>
        <dbReference type="ARBA" id="ARBA00023242"/>
    </source>
</evidence>
<evidence type="ECO:0000256" key="12">
    <source>
        <dbReference type="ARBA" id="ARBA00030203"/>
    </source>
</evidence>
<comment type="similarity">
    <text evidence="2">Belongs to the paired homeobox family.</text>
</comment>
<dbReference type="GO" id="GO:0005634">
    <property type="term" value="C:nucleus"/>
    <property type="evidence" value="ECO:0007669"/>
    <property type="project" value="UniProtKB-SubCell"/>
</dbReference>
<dbReference type="EMBL" id="NEDP02001349">
    <property type="protein sequence ID" value="OWF53405.1"/>
    <property type="molecule type" value="Genomic_DNA"/>
</dbReference>
<dbReference type="CDD" id="cd00086">
    <property type="entry name" value="homeodomain"/>
    <property type="match status" value="1"/>
</dbReference>
<feature type="region of interest" description="Disordered" evidence="16">
    <location>
        <begin position="303"/>
        <end position="328"/>
    </location>
</feature>
<dbReference type="InterPro" id="IPR001356">
    <property type="entry name" value="HD"/>
</dbReference>
<dbReference type="PROSITE" id="PS50803">
    <property type="entry name" value="OAR"/>
    <property type="match status" value="1"/>
</dbReference>
<dbReference type="PROSITE" id="PS50071">
    <property type="entry name" value="HOMEOBOX_2"/>
    <property type="match status" value="1"/>
</dbReference>
<feature type="domain" description="Homeobox" evidence="17">
    <location>
        <begin position="187"/>
        <end position="247"/>
    </location>
</feature>
<evidence type="ECO:0000256" key="5">
    <source>
        <dbReference type="ARBA" id="ARBA00022606"/>
    </source>
</evidence>
<evidence type="ECO:0000256" key="9">
    <source>
        <dbReference type="ARBA" id="ARBA00023163"/>
    </source>
</evidence>
<accession>A0A210QXF3</accession>
<dbReference type="FunFam" id="1.10.10.60:FF:000383">
    <property type="entry name" value="box A-binding factor"/>
    <property type="match status" value="1"/>
</dbReference>
<keyword evidence="7 14" id="KW-0238">DNA-binding</keyword>
<dbReference type="InterPro" id="IPR023339">
    <property type="entry name" value="CVC"/>
</dbReference>
<dbReference type="PROSITE" id="PS51496">
    <property type="entry name" value="CVC"/>
    <property type="match status" value="1"/>
</dbReference>
<evidence type="ECO:0000256" key="3">
    <source>
        <dbReference type="ARBA" id="ARBA00014891"/>
    </source>
</evidence>
<dbReference type="GO" id="GO:1990837">
    <property type="term" value="F:sequence-specific double-stranded DNA binding"/>
    <property type="evidence" value="ECO:0007669"/>
    <property type="project" value="TreeGrafter"/>
</dbReference>
<evidence type="ECO:0000256" key="7">
    <source>
        <dbReference type="ARBA" id="ARBA00023125"/>
    </source>
</evidence>
<evidence type="ECO:0000256" key="2">
    <source>
        <dbReference type="ARBA" id="ARBA00005733"/>
    </source>
</evidence>
<dbReference type="AlphaFoldDB" id="A0A210QXF3"/>
<dbReference type="Proteomes" id="UP000242188">
    <property type="component" value="Unassembled WGS sequence"/>
</dbReference>
<sequence>MNTIINSANTIINSASPPMLGFQSQYSSGGHFQQMYNTQPVQRPSFAIQEILGLPTQSCRQNQSPDLLDPQGMSPSNIMYISGLNSGLNSGHNSGSCGGEMPQQQNYYRDQTMMPQTSCANFNPWRMDTSYNQYQPNVIQTSPDLPGPRYGDNPGYGLKAPCLDDVTQRPECAHIQKSECGHGKKQKKRRRHRTIFTSYQSDELEKTFKEAHYPDLYTREVLALKVDLPEDRIQVWFQNRRAKWRKSEKTWGKSSIMAEYGLYGAMVRHALPLPESILKSANKGIDKSNAPWLLGMHKKSIEASKKMKEEENEEEEGQDNKQKDEFRSESIAALRAKAQEHSARMLQALNREGKQNFEETSNSSFDSSFFSDSGDTSTDIARQ</sequence>
<feature type="DNA-binding region" description="Homeobox" evidence="14">
    <location>
        <begin position="189"/>
        <end position="248"/>
    </location>
</feature>
<keyword evidence="10 14" id="KW-0539">Nucleus</keyword>
<evidence type="ECO:0000256" key="6">
    <source>
        <dbReference type="ARBA" id="ARBA00023015"/>
    </source>
</evidence>
<comment type="caution">
    <text evidence="20">The sequence shown here is derived from an EMBL/GenBank/DDBJ whole genome shotgun (WGS) entry which is preliminary data.</text>
</comment>
<dbReference type="Gene3D" id="1.10.10.60">
    <property type="entry name" value="Homeodomain-like"/>
    <property type="match status" value="1"/>
</dbReference>
<evidence type="ECO:0000313" key="21">
    <source>
        <dbReference type="Proteomes" id="UP000242188"/>
    </source>
</evidence>
<feature type="compositionally biased region" description="Basic and acidic residues" evidence="16">
    <location>
        <begin position="318"/>
        <end position="328"/>
    </location>
</feature>
<dbReference type="PANTHER" id="PTHR46892">
    <property type="entry name" value="VISUAL SYSTEM HOMEOBOX 2"/>
    <property type="match status" value="1"/>
</dbReference>
<organism evidence="20 21">
    <name type="scientific">Mizuhopecten yessoensis</name>
    <name type="common">Japanese scallop</name>
    <name type="synonym">Patinopecten yessoensis</name>
    <dbReference type="NCBI Taxonomy" id="6573"/>
    <lineage>
        <taxon>Eukaryota</taxon>
        <taxon>Metazoa</taxon>
        <taxon>Spiralia</taxon>
        <taxon>Lophotrochozoa</taxon>
        <taxon>Mollusca</taxon>
        <taxon>Bivalvia</taxon>
        <taxon>Autobranchia</taxon>
        <taxon>Pteriomorphia</taxon>
        <taxon>Pectinida</taxon>
        <taxon>Pectinoidea</taxon>
        <taxon>Pectinidae</taxon>
        <taxon>Mizuhopecten</taxon>
    </lineage>
</organism>
<evidence type="ECO:0000256" key="1">
    <source>
        <dbReference type="ARBA" id="ARBA00004123"/>
    </source>
</evidence>
<feature type="compositionally biased region" description="Low complexity" evidence="16">
    <location>
        <begin position="360"/>
        <end position="383"/>
    </location>
</feature>
<keyword evidence="6" id="KW-0805">Transcription regulation</keyword>
<dbReference type="SMART" id="SM00389">
    <property type="entry name" value="HOX"/>
    <property type="match status" value="1"/>
</dbReference>
<reference evidence="20 21" key="1">
    <citation type="journal article" date="2017" name="Nat. Ecol. Evol.">
        <title>Scallop genome provides insights into evolution of bilaterian karyotype and development.</title>
        <authorList>
            <person name="Wang S."/>
            <person name="Zhang J."/>
            <person name="Jiao W."/>
            <person name="Li J."/>
            <person name="Xun X."/>
            <person name="Sun Y."/>
            <person name="Guo X."/>
            <person name="Huan P."/>
            <person name="Dong B."/>
            <person name="Zhang L."/>
            <person name="Hu X."/>
            <person name="Sun X."/>
            <person name="Wang J."/>
            <person name="Zhao C."/>
            <person name="Wang Y."/>
            <person name="Wang D."/>
            <person name="Huang X."/>
            <person name="Wang R."/>
            <person name="Lv J."/>
            <person name="Li Y."/>
            <person name="Zhang Z."/>
            <person name="Liu B."/>
            <person name="Lu W."/>
            <person name="Hui Y."/>
            <person name="Liang J."/>
            <person name="Zhou Z."/>
            <person name="Hou R."/>
            <person name="Li X."/>
            <person name="Liu Y."/>
            <person name="Li H."/>
            <person name="Ning X."/>
            <person name="Lin Y."/>
            <person name="Zhao L."/>
            <person name="Xing Q."/>
            <person name="Dou J."/>
            <person name="Li Y."/>
            <person name="Mao J."/>
            <person name="Guo H."/>
            <person name="Dou H."/>
            <person name="Li T."/>
            <person name="Mu C."/>
            <person name="Jiang W."/>
            <person name="Fu Q."/>
            <person name="Fu X."/>
            <person name="Miao Y."/>
            <person name="Liu J."/>
            <person name="Yu Q."/>
            <person name="Li R."/>
            <person name="Liao H."/>
            <person name="Li X."/>
            <person name="Kong Y."/>
            <person name="Jiang Z."/>
            <person name="Chourrout D."/>
            <person name="Li R."/>
            <person name="Bao Z."/>
        </authorList>
    </citation>
    <scope>NUCLEOTIDE SEQUENCE [LARGE SCALE GENOMIC DNA]</scope>
    <source>
        <strain evidence="20 21">PY_sf001</strain>
    </source>
</reference>
<dbReference type="InterPro" id="IPR003654">
    <property type="entry name" value="OAR_dom"/>
</dbReference>
<name>A0A210QXF3_MIZYE</name>
<evidence type="ECO:0000259" key="17">
    <source>
        <dbReference type="PROSITE" id="PS50071"/>
    </source>
</evidence>
<evidence type="ECO:0000256" key="11">
    <source>
        <dbReference type="ARBA" id="ARBA00023305"/>
    </source>
</evidence>
<evidence type="ECO:0000256" key="15">
    <source>
        <dbReference type="RuleBase" id="RU000682"/>
    </source>
</evidence>
<proteinExistence type="inferred from homology"/>
<dbReference type="PANTHER" id="PTHR46892:SF3">
    <property type="entry name" value="VISUAL SYSTEM HOMEOBOX 2"/>
    <property type="match status" value="1"/>
</dbReference>
<keyword evidence="9" id="KW-0804">Transcription</keyword>
<dbReference type="InterPro" id="IPR052294">
    <property type="entry name" value="VSX_homeobox_regulators"/>
</dbReference>
<evidence type="ECO:0000259" key="19">
    <source>
        <dbReference type="PROSITE" id="PS51496"/>
    </source>
</evidence>
<dbReference type="GO" id="GO:0007601">
    <property type="term" value="P:visual perception"/>
    <property type="evidence" value="ECO:0007669"/>
    <property type="project" value="UniProtKB-KW"/>
</dbReference>
<keyword evidence="11" id="KW-0844">Vision</keyword>
<protein>
    <recommendedName>
        <fullName evidence="3">Visual system homeobox 2</fullName>
    </recommendedName>
    <alternativeName>
        <fullName evidence="12">Ceh-10 homeodomain-containing homolog</fullName>
    </alternativeName>
    <alternativeName>
        <fullName evidence="13">Homeobox protein CHX10</fullName>
    </alternativeName>
</protein>
<evidence type="ECO:0000256" key="14">
    <source>
        <dbReference type="PROSITE-ProRule" id="PRU00108"/>
    </source>
</evidence>
<dbReference type="STRING" id="6573.A0A210QXF3"/>
<dbReference type="SUPFAM" id="SSF46689">
    <property type="entry name" value="Homeodomain-like"/>
    <property type="match status" value="1"/>
</dbReference>
<evidence type="ECO:0000256" key="8">
    <source>
        <dbReference type="ARBA" id="ARBA00023155"/>
    </source>
</evidence>
<evidence type="ECO:0000313" key="20">
    <source>
        <dbReference type="EMBL" id="OWF53405.1"/>
    </source>
</evidence>
<feature type="domain" description="CVC" evidence="19">
    <location>
        <begin position="249"/>
        <end position="302"/>
    </location>
</feature>
<keyword evidence="21" id="KW-1185">Reference proteome</keyword>
<evidence type="ECO:0000259" key="18">
    <source>
        <dbReference type="PROSITE" id="PS50803"/>
    </source>
</evidence>
<keyword evidence="8 14" id="KW-0371">Homeobox</keyword>
<evidence type="ECO:0000256" key="16">
    <source>
        <dbReference type="SAM" id="MobiDB-lite"/>
    </source>
</evidence>
<dbReference type="InterPro" id="IPR017970">
    <property type="entry name" value="Homeobox_CS"/>
</dbReference>
<comment type="subcellular location">
    <subcellularLocation>
        <location evidence="1 14 15">Nucleus</location>
    </subcellularLocation>
</comment>